<evidence type="ECO:0000259" key="6">
    <source>
        <dbReference type="PROSITE" id="PS50949"/>
    </source>
</evidence>
<keyword evidence="3" id="KW-0805">Transcription regulation</keyword>
<keyword evidence="7" id="KW-0808">Transferase</keyword>
<comment type="caution">
    <text evidence="7">The sequence shown here is derived from an EMBL/GenBank/DDBJ whole genome shotgun (WGS) entry which is preliminary data.</text>
</comment>
<evidence type="ECO:0000256" key="5">
    <source>
        <dbReference type="ARBA" id="ARBA00023163"/>
    </source>
</evidence>
<dbReference type="InterPro" id="IPR015421">
    <property type="entry name" value="PyrdxlP-dep_Trfase_major"/>
</dbReference>
<protein>
    <submittedName>
        <fullName evidence="7">PLP-dependent aminotransferase family protein</fullName>
    </submittedName>
</protein>
<sequence length="463" mass="49769">MYGGMPVQGEKRTKLPFMIEAIKEELTDLSARGLADAFSRALRADAIAPGERLPSIRTVARELSLSPTTVSAAWRMLARANLIHTDGARGTVVADGVGQGPVRHRRALQYEGHFEIDLSTGLPDPTLLPDLGPSLARIRRGGALESFLAEPILPQLRDHLLADWPSRAEVMTIADGATDALDLIAMTCLQFGDRVGVEFPSYPPLLDLLEATGARIVPIDLDDSGPVTASVHEAVKAGVRAIFLQPRAQNPTGVCLTPPRAEDIAAVLRDRDVLLVEFDLCAGIAATPLVTIGEHVPSLTVHIRAYSESHGPDLRLAAVGGPASLMEPLIRRRHLGQGWTSRLLQRLLWDLLNHAEPRQQVQNARREYAQRRKALVSALADHGVRIGGKDGIVIWVPVENEAAALMMLSSHGIGVAPGTPYQIRSPAEPHLAVTTGSLPESQVAEVAAVLAQAARPSLPRSIH</sequence>
<evidence type="ECO:0000313" key="7">
    <source>
        <dbReference type="EMBL" id="TMR04915.1"/>
    </source>
</evidence>
<dbReference type="PROSITE" id="PS50949">
    <property type="entry name" value="HTH_GNTR"/>
    <property type="match status" value="1"/>
</dbReference>
<dbReference type="Pfam" id="PF00392">
    <property type="entry name" value="GntR"/>
    <property type="match status" value="1"/>
</dbReference>
<dbReference type="OrthoDB" id="4336542at2"/>
<dbReference type="CDD" id="cd00609">
    <property type="entry name" value="AAT_like"/>
    <property type="match status" value="1"/>
</dbReference>
<evidence type="ECO:0000256" key="1">
    <source>
        <dbReference type="ARBA" id="ARBA00005384"/>
    </source>
</evidence>
<organism evidence="7 8">
    <name type="scientific">Actinomadura soli</name>
    <dbReference type="NCBI Taxonomy" id="2508997"/>
    <lineage>
        <taxon>Bacteria</taxon>
        <taxon>Bacillati</taxon>
        <taxon>Actinomycetota</taxon>
        <taxon>Actinomycetes</taxon>
        <taxon>Streptosporangiales</taxon>
        <taxon>Thermomonosporaceae</taxon>
        <taxon>Actinomadura</taxon>
    </lineage>
</organism>
<comment type="similarity">
    <text evidence="1">In the C-terminal section; belongs to the class-I pyridoxal-phosphate-dependent aminotransferase family.</text>
</comment>
<reference evidence="7 8" key="1">
    <citation type="submission" date="2019-05" db="EMBL/GenBank/DDBJ databases">
        <title>Draft genome sequence of Actinomadura sp. 14C53.</title>
        <authorList>
            <person name="Saricaoglu S."/>
            <person name="Isik K."/>
        </authorList>
    </citation>
    <scope>NUCLEOTIDE SEQUENCE [LARGE SCALE GENOMIC DNA]</scope>
    <source>
        <strain evidence="7 8">14C53</strain>
    </source>
</reference>
<evidence type="ECO:0000256" key="3">
    <source>
        <dbReference type="ARBA" id="ARBA00023015"/>
    </source>
</evidence>
<dbReference type="GO" id="GO:0003700">
    <property type="term" value="F:DNA-binding transcription factor activity"/>
    <property type="evidence" value="ECO:0007669"/>
    <property type="project" value="InterPro"/>
</dbReference>
<dbReference type="SUPFAM" id="SSF46785">
    <property type="entry name" value="Winged helix' DNA-binding domain"/>
    <property type="match status" value="1"/>
</dbReference>
<dbReference type="Gene3D" id="3.40.640.10">
    <property type="entry name" value="Type I PLP-dependent aspartate aminotransferase-like (Major domain)"/>
    <property type="match status" value="1"/>
</dbReference>
<feature type="domain" description="HTH gntR-type" evidence="6">
    <location>
        <begin position="28"/>
        <end position="96"/>
    </location>
</feature>
<evidence type="ECO:0000313" key="8">
    <source>
        <dbReference type="Proteomes" id="UP000309174"/>
    </source>
</evidence>
<gene>
    <name evidence="7" type="ORF">ETD83_07650</name>
</gene>
<keyword evidence="2" id="KW-0663">Pyridoxal phosphate</keyword>
<dbReference type="InterPro" id="IPR036390">
    <property type="entry name" value="WH_DNA-bd_sf"/>
</dbReference>
<dbReference type="PANTHER" id="PTHR46577:SF1">
    <property type="entry name" value="HTH-TYPE TRANSCRIPTIONAL REGULATORY PROTEIN GABR"/>
    <property type="match status" value="1"/>
</dbReference>
<dbReference type="AlphaFoldDB" id="A0A5C4JHQ1"/>
<dbReference type="Pfam" id="PF00155">
    <property type="entry name" value="Aminotran_1_2"/>
    <property type="match status" value="1"/>
</dbReference>
<dbReference type="InterPro" id="IPR000524">
    <property type="entry name" value="Tscrpt_reg_HTH_GntR"/>
</dbReference>
<dbReference type="SUPFAM" id="SSF53383">
    <property type="entry name" value="PLP-dependent transferases"/>
    <property type="match status" value="1"/>
</dbReference>
<keyword evidence="7" id="KW-0032">Aminotransferase</keyword>
<dbReference type="GO" id="GO:0008483">
    <property type="term" value="F:transaminase activity"/>
    <property type="evidence" value="ECO:0007669"/>
    <property type="project" value="UniProtKB-KW"/>
</dbReference>
<keyword evidence="5" id="KW-0804">Transcription</keyword>
<dbReference type="InterPro" id="IPR015424">
    <property type="entry name" value="PyrdxlP-dep_Trfase"/>
</dbReference>
<dbReference type="PANTHER" id="PTHR46577">
    <property type="entry name" value="HTH-TYPE TRANSCRIPTIONAL REGULATORY PROTEIN GABR"/>
    <property type="match status" value="1"/>
</dbReference>
<dbReference type="GO" id="GO:0003677">
    <property type="term" value="F:DNA binding"/>
    <property type="evidence" value="ECO:0007669"/>
    <property type="project" value="UniProtKB-KW"/>
</dbReference>
<dbReference type="InterPro" id="IPR004839">
    <property type="entry name" value="Aminotransferase_I/II_large"/>
</dbReference>
<keyword evidence="4" id="KW-0238">DNA-binding</keyword>
<dbReference type="Proteomes" id="UP000309174">
    <property type="component" value="Unassembled WGS sequence"/>
</dbReference>
<dbReference type="GO" id="GO:0030170">
    <property type="term" value="F:pyridoxal phosphate binding"/>
    <property type="evidence" value="ECO:0007669"/>
    <property type="project" value="InterPro"/>
</dbReference>
<dbReference type="Gene3D" id="1.10.10.10">
    <property type="entry name" value="Winged helix-like DNA-binding domain superfamily/Winged helix DNA-binding domain"/>
    <property type="match status" value="1"/>
</dbReference>
<dbReference type="EMBL" id="VCKW01000027">
    <property type="protein sequence ID" value="TMR04915.1"/>
    <property type="molecule type" value="Genomic_DNA"/>
</dbReference>
<name>A0A5C4JHQ1_9ACTN</name>
<dbReference type="InterPro" id="IPR036388">
    <property type="entry name" value="WH-like_DNA-bd_sf"/>
</dbReference>
<dbReference type="SMART" id="SM00345">
    <property type="entry name" value="HTH_GNTR"/>
    <property type="match status" value="1"/>
</dbReference>
<accession>A0A5C4JHQ1</accession>
<dbReference type="InterPro" id="IPR051446">
    <property type="entry name" value="HTH_trans_reg/aminotransferase"/>
</dbReference>
<evidence type="ECO:0000256" key="2">
    <source>
        <dbReference type="ARBA" id="ARBA00022898"/>
    </source>
</evidence>
<proteinExistence type="inferred from homology"/>
<evidence type="ECO:0000256" key="4">
    <source>
        <dbReference type="ARBA" id="ARBA00023125"/>
    </source>
</evidence>
<keyword evidence="8" id="KW-1185">Reference proteome</keyword>